<dbReference type="NCBIfam" id="TIGR00496">
    <property type="entry name" value="frr"/>
    <property type="match status" value="1"/>
</dbReference>
<dbReference type="PANTHER" id="PTHR20982:SF3">
    <property type="entry name" value="MITOCHONDRIAL RIBOSOME RECYCLING FACTOR PSEUDO 1"/>
    <property type="match status" value="1"/>
</dbReference>
<feature type="domain" description="Ribosome recycling factor" evidence="6">
    <location>
        <begin position="22"/>
        <end position="182"/>
    </location>
</feature>
<dbReference type="FunFam" id="1.10.132.20:FF:000001">
    <property type="entry name" value="Ribosome-recycling factor"/>
    <property type="match status" value="1"/>
</dbReference>
<dbReference type="PANTHER" id="PTHR20982">
    <property type="entry name" value="RIBOSOME RECYCLING FACTOR"/>
    <property type="match status" value="1"/>
</dbReference>
<dbReference type="InterPro" id="IPR023584">
    <property type="entry name" value="Ribosome_recyc_fac_dom"/>
</dbReference>
<keyword evidence="3" id="KW-0963">Cytoplasm</keyword>
<dbReference type="GO" id="GO:0043023">
    <property type="term" value="F:ribosomal large subunit binding"/>
    <property type="evidence" value="ECO:0007669"/>
    <property type="project" value="TreeGrafter"/>
</dbReference>
<dbReference type="OrthoDB" id="9804006at2"/>
<dbReference type="EMBL" id="CP015994">
    <property type="protein sequence ID" value="ASI47407.1"/>
    <property type="molecule type" value="Genomic_DNA"/>
</dbReference>
<comment type="subcellular location">
    <subcellularLocation>
        <location evidence="1">Cytoplasm</location>
    </subcellularLocation>
</comment>
<proteinExistence type="inferred from homology"/>
<accession>A0A2Z2LE08</accession>
<dbReference type="FunFam" id="3.30.1360.40:FF:000001">
    <property type="entry name" value="Ribosome-recycling factor"/>
    <property type="match status" value="1"/>
</dbReference>
<dbReference type="GO" id="GO:0005737">
    <property type="term" value="C:cytoplasm"/>
    <property type="evidence" value="ECO:0007669"/>
    <property type="project" value="UniProtKB-SubCell"/>
</dbReference>
<dbReference type="Proteomes" id="UP000259762">
    <property type="component" value="Chromosome"/>
</dbReference>
<evidence type="ECO:0000256" key="1">
    <source>
        <dbReference type="ARBA" id="ARBA00004496"/>
    </source>
</evidence>
<comment type="function">
    <text evidence="5">Responsible for the release of ribosomes from messenger RNA at the termination of protein biosynthesis. May increase the efficiency of translation by recycling ribosomes from one round of translation to another.</text>
</comment>
<evidence type="ECO:0000256" key="4">
    <source>
        <dbReference type="ARBA" id="ARBA00022917"/>
    </source>
</evidence>
<reference evidence="8" key="1">
    <citation type="submission" date="2018-06" db="EMBL/GenBank/DDBJ databases">
        <title>The Anaplasma ovis genome reveals a high proportion of pseudogenes.</title>
        <authorList>
            <person name="Liu Z."/>
            <person name="Peasley A.M."/>
            <person name="Yang J."/>
            <person name="Li Y."/>
            <person name="Guan G."/>
            <person name="Luo J."/>
            <person name="Yin H."/>
            <person name="Brayton K.A."/>
        </authorList>
    </citation>
    <scope>NUCLEOTIDE SEQUENCE [LARGE SCALE GENOMIC DNA]</scope>
    <source>
        <strain evidence="8">Haibei</strain>
    </source>
</reference>
<dbReference type="KEGG" id="aoh:AOV_00300"/>
<organism evidence="7 8">
    <name type="scientific">Anaplasma ovis str. Haibei</name>
    <dbReference type="NCBI Taxonomy" id="1248439"/>
    <lineage>
        <taxon>Bacteria</taxon>
        <taxon>Pseudomonadati</taxon>
        <taxon>Pseudomonadota</taxon>
        <taxon>Alphaproteobacteria</taxon>
        <taxon>Rickettsiales</taxon>
        <taxon>Anaplasmataceae</taxon>
        <taxon>Anaplasma</taxon>
    </lineage>
</organism>
<comment type="similarity">
    <text evidence="2">Belongs to the RRF family.</text>
</comment>
<dbReference type="SUPFAM" id="SSF55194">
    <property type="entry name" value="Ribosome recycling factor, RRF"/>
    <property type="match status" value="1"/>
</dbReference>
<gene>
    <name evidence="7" type="ORF">AOV_00300</name>
</gene>
<dbReference type="CDD" id="cd00520">
    <property type="entry name" value="RRF"/>
    <property type="match status" value="1"/>
</dbReference>
<dbReference type="GO" id="GO:0006412">
    <property type="term" value="P:translation"/>
    <property type="evidence" value="ECO:0007669"/>
    <property type="project" value="UniProtKB-KW"/>
</dbReference>
<evidence type="ECO:0000256" key="2">
    <source>
        <dbReference type="ARBA" id="ARBA00005912"/>
    </source>
</evidence>
<dbReference type="AlphaFoldDB" id="A0A2Z2LE08"/>
<dbReference type="Gene3D" id="3.30.1360.40">
    <property type="match status" value="1"/>
</dbReference>
<evidence type="ECO:0000256" key="3">
    <source>
        <dbReference type="ARBA" id="ARBA00022490"/>
    </source>
</evidence>
<keyword evidence="8" id="KW-1185">Reference proteome</keyword>
<protein>
    <submittedName>
        <fullName evidence="7">Ribosome recycling factor</fullName>
    </submittedName>
</protein>
<dbReference type="Pfam" id="PF01765">
    <property type="entry name" value="RRF"/>
    <property type="match status" value="1"/>
</dbReference>
<evidence type="ECO:0000313" key="7">
    <source>
        <dbReference type="EMBL" id="ASI47407.1"/>
    </source>
</evidence>
<dbReference type="RefSeq" id="WP_075138669.1">
    <property type="nucleotide sequence ID" value="NZ_CP015994.1"/>
</dbReference>
<evidence type="ECO:0000313" key="8">
    <source>
        <dbReference type="Proteomes" id="UP000259762"/>
    </source>
</evidence>
<evidence type="ECO:0000259" key="6">
    <source>
        <dbReference type="Pfam" id="PF01765"/>
    </source>
</evidence>
<name>A0A2Z2LE08_9RICK</name>
<sequence>MTDAIKECARERMEKTFSMFLSDISGIRTGRVSASLLDGVFLTYYGNKVRLNTVASISVSGRTLLISLWDASILGDVKAAIDASNLGFSMTCEATTIRLVVPELTNDVRKSLVKMLSKLTEEGRVSVRNIRRDTIDKLKSMQDNKEISEDDFHSVSAEIQKVTDTFIKKIGDAFSVKESEILS</sequence>
<dbReference type="InterPro" id="IPR036191">
    <property type="entry name" value="RRF_sf"/>
</dbReference>
<reference evidence="7 8" key="2">
    <citation type="journal article" date="2019" name="BMC Genomics">
        <title>The Anaplasma ovis genome reveals a high proportion of pseudogenes.</title>
        <authorList>
            <person name="Liu Z."/>
            <person name="Peasley A.M."/>
            <person name="Yang J."/>
            <person name="Li Y."/>
            <person name="Guan G."/>
            <person name="Luo J."/>
            <person name="Yin H."/>
            <person name="Brayton K.A."/>
        </authorList>
    </citation>
    <scope>NUCLEOTIDE SEQUENCE [LARGE SCALE GENOMIC DNA]</scope>
    <source>
        <strain evidence="7 8">Haibei</strain>
    </source>
</reference>
<dbReference type="Gene3D" id="1.10.132.20">
    <property type="entry name" value="Ribosome-recycling factor"/>
    <property type="match status" value="1"/>
</dbReference>
<keyword evidence="4" id="KW-0648">Protein biosynthesis</keyword>
<dbReference type="InterPro" id="IPR002661">
    <property type="entry name" value="Ribosome_recyc_fac"/>
</dbReference>
<evidence type="ECO:0000256" key="5">
    <source>
        <dbReference type="ARBA" id="ARBA00025050"/>
    </source>
</evidence>